<keyword evidence="1" id="KW-1133">Transmembrane helix</keyword>
<dbReference type="Pfam" id="PF08486">
    <property type="entry name" value="SpoIID"/>
    <property type="match status" value="1"/>
</dbReference>
<accession>A0ABY5VLN4</accession>
<dbReference type="Proteomes" id="UP001060164">
    <property type="component" value="Chromosome"/>
</dbReference>
<gene>
    <name evidence="3" type="ORF">NQ502_09385</name>
</gene>
<protein>
    <submittedName>
        <fullName evidence="3">SpoIID/LytB domain-containing protein</fullName>
    </submittedName>
</protein>
<evidence type="ECO:0000313" key="4">
    <source>
        <dbReference type="Proteomes" id="UP001060164"/>
    </source>
</evidence>
<dbReference type="EMBL" id="CP102290">
    <property type="protein sequence ID" value="UWP61212.1"/>
    <property type="molecule type" value="Genomic_DNA"/>
</dbReference>
<name>A0ABY5VLN4_9FIRM</name>
<dbReference type="InterPro" id="IPR013693">
    <property type="entry name" value="SpoIID/LytB_N"/>
</dbReference>
<keyword evidence="1" id="KW-0472">Membrane</keyword>
<evidence type="ECO:0000256" key="1">
    <source>
        <dbReference type="SAM" id="Phobius"/>
    </source>
</evidence>
<dbReference type="NCBIfam" id="TIGR02669">
    <property type="entry name" value="SpoIID_LytB"/>
    <property type="match status" value="1"/>
</dbReference>
<evidence type="ECO:0000259" key="2">
    <source>
        <dbReference type="Pfam" id="PF08486"/>
    </source>
</evidence>
<organism evidence="3 4">
    <name type="scientific">Ruminococcus gauvreauii</name>
    <dbReference type="NCBI Taxonomy" id="438033"/>
    <lineage>
        <taxon>Bacteria</taxon>
        <taxon>Bacillati</taxon>
        <taxon>Bacillota</taxon>
        <taxon>Clostridia</taxon>
        <taxon>Eubacteriales</taxon>
        <taxon>Oscillospiraceae</taxon>
        <taxon>Ruminococcus</taxon>
    </lineage>
</organism>
<evidence type="ECO:0000313" key="3">
    <source>
        <dbReference type="EMBL" id="UWP61212.1"/>
    </source>
</evidence>
<dbReference type="InterPro" id="IPR013486">
    <property type="entry name" value="SpoIID/LytB"/>
</dbReference>
<proteinExistence type="predicted"/>
<sequence length="291" mass="32743">MKERFSFVVTAVLIFLLVPVIITLLLSGRQSITIEKAPDAENYLAGIVYRQVSADYPLEAVKAQVVLARSTFVRQVKEGSMTKKQLEQIAQNLKTDMENRNFDKQYERIQRAVINTRGEVLAHDGEVCFGVFHRLSTGRTRNAKGVLQDDSYQYLTGVESVKDQEADDYLTGHYFTPAFLEKEFRDFGITYSASSGDVIEVTERDEADYVISVTIGSQTCTGEELRQILRLPSASFVVEQMDGKVRFLCRGAGHGLGMSQYGAGCMAREGSTYREILEHYFPQTEILVTKK</sequence>
<feature type="transmembrane region" description="Helical" evidence="1">
    <location>
        <begin position="6"/>
        <end position="26"/>
    </location>
</feature>
<keyword evidence="4" id="KW-1185">Reference proteome</keyword>
<feature type="domain" description="Sporulation stage II protein D amidase enhancer LytB N-terminal" evidence="2">
    <location>
        <begin position="33"/>
        <end position="123"/>
    </location>
</feature>
<reference evidence="3" key="1">
    <citation type="journal article" date="2022" name="Cell">
        <title>Design, construction, and in vivo augmentation of a complex gut microbiome.</title>
        <authorList>
            <person name="Cheng A.G."/>
            <person name="Ho P.Y."/>
            <person name="Aranda-Diaz A."/>
            <person name="Jain S."/>
            <person name="Yu F.B."/>
            <person name="Meng X."/>
            <person name="Wang M."/>
            <person name="Iakiviak M."/>
            <person name="Nagashima K."/>
            <person name="Zhao A."/>
            <person name="Murugkar P."/>
            <person name="Patil A."/>
            <person name="Atabakhsh K."/>
            <person name="Weakley A."/>
            <person name="Yan J."/>
            <person name="Brumbaugh A.R."/>
            <person name="Higginbottom S."/>
            <person name="Dimas A."/>
            <person name="Shiver A.L."/>
            <person name="Deutschbauer A."/>
            <person name="Neff N."/>
            <person name="Sonnenburg J.L."/>
            <person name="Huang K.C."/>
            <person name="Fischbach M.A."/>
        </authorList>
    </citation>
    <scope>NUCLEOTIDE SEQUENCE</scope>
    <source>
        <strain evidence="3">DSM 19829</strain>
    </source>
</reference>
<dbReference type="RefSeq" id="WP_028527693.1">
    <property type="nucleotide sequence ID" value="NZ_CABLBR010000004.1"/>
</dbReference>
<keyword evidence="1" id="KW-0812">Transmembrane</keyword>